<gene>
    <name evidence="1" type="ORF">E1284_39170</name>
</gene>
<comment type="caution">
    <text evidence="1">The sequence shown here is derived from an EMBL/GenBank/DDBJ whole genome shotgun (WGS) entry which is preliminary data.</text>
</comment>
<evidence type="ECO:0000313" key="2">
    <source>
        <dbReference type="Proteomes" id="UP000295431"/>
    </source>
</evidence>
<keyword evidence="2" id="KW-1185">Reference proteome</keyword>
<dbReference type="Proteomes" id="UP000295431">
    <property type="component" value="Unassembled WGS sequence"/>
</dbReference>
<accession>A0A4R4N238</accession>
<evidence type="ECO:0000313" key="1">
    <source>
        <dbReference type="EMBL" id="TDC02761.1"/>
    </source>
</evidence>
<dbReference type="AlphaFoldDB" id="A0A4R4N238"/>
<proteinExistence type="predicted"/>
<sequence>MNRTRDAIAELFEPERDRLRLPPEQLASLFMGLAFTRARPPAGPATSSPSMEEYLDVFLHGALKEGTAE</sequence>
<dbReference type="OrthoDB" id="3539650at2"/>
<organism evidence="1 2">
    <name type="scientific">Actinomadura bangladeshensis</name>
    <dbReference type="NCBI Taxonomy" id="453573"/>
    <lineage>
        <taxon>Bacteria</taxon>
        <taxon>Bacillati</taxon>
        <taxon>Actinomycetota</taxon>
        <taxon>Actinomycetes</taxon>
        <taxon>Streptosporangiales</taxon>
        <taxon>Thermomonosporaceae</taxon>
        <taxon>Actinomadura</taxon>
    </lineage>
</organism>
<evidence type="ECO:0008006" key="3">
    <source>
        <dbReference type="Google" id="ProtNLM"/>
    </source>
</evidence>
<protein>
    <recommendedName>
        <fullName evidence="3">TetR/AcrR family transcriptional regulator</fullName>
    </recommendedName>
</protein>
<dbReference type="EMBL" id="SMJW01000429">
    <property type="protein sequence ID" value="TDC02761.1"/>
    <property type="molecule type" value="Genomic_DNA"/>
</dbReference>
<reference evidence="1 2" key="1">
    <citation type="submission" date="2019-03" db="EMBL/GenBank/DDBJ databases">
        <title>Draft genome sequences of novel Actinobacteria.</title>
        <authorList>
            <person name="Sahin N."/>
            <person name="Ay H."/>
            <person name="Saygin H."/>
        </authorList>
    </citation>
    <scope>NUCLEOTIDE SEQUENCE [LARGE SCALE GENOMIC DNA]</scope>
    <source>
        <strain evidence="1 2">DSM 45347</strain>
    </source>
</reference>
<name>A0A4R4N238_9ACTN</name>